<evidence type="ECO:0000256" key="1">
    <source>
        <dbReference type="ARBA" id="ARBA00000971"/>
    </source>
</evidence>
<feature type="region of interest" description="Disordered" evidence="9">
    <location>
        <begin position="642"/>
        <end position="666"/>
    </location>
</feature>
<comment type="caution">
    <text evidence="11">The sequence shown here is derived from an EMBL/GenBank/DDBJ whole genome shotgun (WGS) entry which is preliminary data.</text>
</comment>
<evidence type="ECO:0000256" key="4">
    <source>
        <dbReference type="ARBA" id="ARBA00022803"/>
    </source>
</evidence>
<keyword evidence="12" id="KW-1185">Reference proteome</keyword>
<accession>A0A1Q9D0A3</accession>
<feature type="compositionally biased region" description="Polar residues" evidence="9">
    <location>
        <begin position="270"/>
        <end position="282"/>
    </location>
</feature>
<dbReference type="PANTHER" id="PTHR46512">
    <property type="entry name" value="PEPTIDYLPROLYL ISOMERASE"/>
    <property type="match status" value="1"/>
</dbReference>
<dbReference type="Gene3D" id="3.10.50.40">
    <property type="match status" value="1"/>
</dbReference>
<organism evidence="11 12">
    <name type="scientific">Symbiodinium microadriaticum</name>
    <name type="common">Dinoflagellate</name>
    <name type="synonym">Zooxanthella microadriatica</name>
    <dbReference type="NCBI Taxonomy" id="2951"/>
    <lineage>
        <taxon>Eukaryota</taxon>
        <taxon>Sar</taxon>
        <taxon>Alveolata</taxon>
        <taxon>Dinophyceae</taxon>
        <taxon>Suessiales</taxon>
        <taxon>Symbiodiniaceae</taxon>
        <taxon>Symbiodinium</taxon>
    </lineage>
</organism>
<dbReference type="Gene3D" id="1.25.40.10">
    <property type="entry name" value="Tetratricopeptide repeat domain"/>
    <property type="match status" value="1"/>
</dbReference>
<dbReference type="InterPro" id="IPR011990">
    <property type="entry name" value="TPR-like_helical_dom_sf"/>
</dbReference>
<evidence type="ECO:0000256" key="7">
    <source>
        <dbReference type="PROSITE-ProRule" id="PRU00277"/>
    </source>
</evidence>
<dbReference type="EC" id="5.2.1.8" evidence="2 7"/>
<evidence type="ECO:0000313" key="12">
    <source>
        <dbReference type="Proteomes" id="UP000186817"/>
    </source>
</evidence>
<dbReference type="InterPro" id="IPR046357">
    <property type="entry name" value="PPIase_dom_sf"/>
</dbReference>
<dbReference type="Pfam" id="PF00254">
    <property type="entry name" value="FKBP_C"/>
    <property type="match status" value="1"/>
</dbReference>
<feature type="compositionally biased region" description="Basic and acidic residues" evidence="9">
    <location>
        <begin position="642"/>
        <end position="652"/>
    </location>
</feature>
<keyword evidence="3" id="KW-0677">Repeat</keyword>
<dbReference type="EMBL" id="LSRX01000805">
    <property type="protein sequence ID" value="OLP88587.1"/>
    <property type="molecule type" value="Genomic_DNA"/>
</dbReference>
<comment type="catalytic activity">
    <reaction evidence="1 7">
        <text>[protein]-peptidylproline (omega=180) = [protein]-peptidylproline (omega=0)</text>
        <dbReference type="Rhea" id="RHEA:16237"/>
        <dbReference type="Rhea" id="RHEA-COMP:10747"/>
        <dbReference type="Rhea" id="RHEA-COMP:10748"/>
        <dbReference type="ChEBI" id="CHEBI:83833"/>
        <dbReference type="ChEBI" id="CHEBI:83834"/>
        <dbReference type="EC" id="5.2.1.8"/>
    </reaction>
</comment>
<gene>
    <name evidence="11" type="primary">FKBP65</name>
    <name evidence="11" type="ORF">AK812_SmicGene30055</name>
</gene>
<evidence type="ECO:0000256" key="9">
    <source>
        <dbReference type="SAM" id="MobiDB-lite"/>
    </source>
</evidence>
<dbReference type="PROSITE" id="PS50005">
    <property type="entry name" value="TPR"/>
    <property type="match status" value="1"/>
</dbReference>
<feature type="repeat" description="TPR" evidence="8">
    <location>
        <begin position="598"/>
        <end position="631"/>
    </location>
</feature>
<name>A0A1Q9D0A3_SYMMI</name>
<feature type="domain" description="PPIase FKBP-type" evidence="10">
    <location>
        <begin position="391"/>
        <end position="484"/>
    </location>
</feature>
<keyword evidence="5 7" id="KW-0697">Rotamase</keyword>
<evidence type="ECO:0000256" key="6">
    <source>
        <dbReference type="ARBA" id="ARBA00023235"/>
    </source>
</evidence>
<evidence type="ECO:0000313" key="11">
    <source>
        <dbReference type="EMBL" id="OLP88587.1"/>
    </source>
</evidence>
<keyword evidence="4 8" id="KW-0802">TPR repeat</keyword>
<dbReference type="AlphaFoldDB" id="A0A1Q9D0A3"/>
<keyword evidence="6 7" id="KW-0413">Isomerase</keyword>
<dbReference type="InterPro" id="IPR050754">
    <property type="entry name" value="FKBP4/5/8-like"/>
</dbReference>
<dbReference type="SUPFAM" id="SSF48452">
    <property type="entry name" value="TPR-like"/>
    <property type="match status" value="1"/>
</dbReference>
<evidence type="ECO:0000256" key="2">
    <source>
        <dbReference type="ARBA" id="ARBA00013194"/>
    </source>
</evidence>
<dbReference type="InterPro" id="IPR019734">
    <property type="entry name" value="TPR_rpt"/>
</dbReference>
<dbReference type="PROSITE" id="PS50059">
    <property type="entry name" value="FKBP_PPIASE"/>
    <property type="match status" value="1"/>
</dbReference>
<evidence type="ECO:0000256" key="8">
    <source>
        <dbReference type="PROSITE-ProRule" id="PRU00339"/>
    </source>
</evidence>
<dbReference type="PANTHER" id="PTHR46512:SF9">
    <property type="entry name" value="PEPTIDYLPROLYL ISOMERASE"/>
    <property type="match status" value="1"/>
</dbReference>
<dbReference type="InterPro" id="IPR001179">
    <property type="entry name" value="PPIase_FKBP_dom"/>
</dbReference>
<feature type="region of interest" description="Disordered" evidence="9">
    <location>
        <begin position="114"/>
        <end position="135"/>
    </location>
</feature>
<evidence type="ECO:0000256" key="3">
    <source>
        <dbReference type="ARBA" id="ARBA00022737"/>
    </source>
</evidence>
<proteinExistence type="predicted"/>
<sequence>MEGGFAKALGVWSSQPGSCYQVWLDDMHQMIYEERQNDGKEVRGMLLIDDIWMVGRLLFRNTGDVFGTLRLRYIEESDCLVSYFQPAGSDKWVHAVSNRCLAKAEAPLNELKTVSNRTSRARSSPHMLELPKDGDLPWNGEDSMLQVYQHDGLSPLLRDCVLHSLKARIKYLENAMMHDKAESPRPLEIGWRASPAQVVPASGNEAQEARPRQKLGQRQRRFARTVWHEIEDADVDAAQQKRPKSIVAGAGAVARSETKDQGVQCDAQGQVETQEPQIPDETSQWKEEASPKRSAHLQAVLERQQRRCLVLAEDVALLTEELLELQAKPLTATSLWVSPECFGAQVRCKSYVTPCICPQRLARMDDLQCNGRWSKEVLSAGDAGGRVPETGDRVTLHYTCRLGDSDGALLDDSRGRNEPFSFTLGEGEVIPAWEQALCSMKRGEFAALTVHPEMAFGNAPIAGGAKLVESKRVLYFELELLDTVPSAEAEVCREDLSAEERLVQATKAKEEGNTHFKAGTLEQAARSYLLALELLGFEADADPRAEEGVWSDAVRSESRKTLALACQLNLSQCMLKLEDHQAARYHAEAALLLHPKNSKALYRRGLAGLGCGLLQQAKEDLREAAKLEPRNADIRRHLQECQQRLSEEKSSTKDAYGGFLVRSQDS</sequence>
<feature type="region of interest" description="Disordered" evidence="9">
    <location>
        <begin position="255"/>
        <end position="291"/>
    </location>
</feature>
<dbReference type="Proteomes" id="UP000186817">
    <property type="component" value="Unassembled WGS sequence"/>
</dbReference>
<evidence type="ECO:0000259" key="10">
    <source>
        <dbReference type="PROSITE" id="PS50059"/>
    </source>
</evidence>
<protein>
    <recommendedName>
        <fullName evidence="2 7">peptidylprolyl isomerase</fullName>
        <ecNumber evidence="2 7">5.2.1.8</ecNumber>
    </recommendedName>
</protein>
<dbReference type="OrthoDB" id="417291at2759"/>
<dbReference type="GO" id="GO:0003755">
    <property type="term" value="F:peptidyl-prolyl cis-trans isomerase activity"/>
    <property type="evidence" value="ECO:0007669"/>
    <property type="project" value="UniProtKB-KW"/>
</dbReference>
<dbReference type="SUPFAM" id="SSF54534">
    <property type="entry name" value="FKBP-like"/>
    <property type="match status" value="1"/>
</dbReference>
<reference evidence="11 12" key="1">
    <citation type="submission" date="2016-02" db="EMBL/GenBank/DDBJ databases">
        <title>Genome analysis of coral dinoflagellate symbionts highlights evolutionary adaptations to a symbiotic lifestyle.</title>
        <authorList>
            <person name="Aranda M."/>
            <person name="Li Y."/>
            <person name="Liew Y.J."/>
            <person name="Baumgarten S."/>
            <person name="Simakov O."/>
            <person name="Wilson M."/>
            <person name="Piel J."/>
            <person name="Ashoor H."/>
            <person name="Bougouffa S."/>
            <person name="Bajic V.B."/>
            <person name="Ryu T."/>
            <person name="Ravasi T."/>
            <person name="Bayer T."/>
            <person name="Micklem G."/>
            <person name="Kim H."/>
            <person name="Bhak J."/>
            <person name="Lajeunesse T.C."/>
            <person name="Voolstra C.R."/>
        </authorList>
    </citation>
    <scope>NUCLEOTIDE SEQUENCE [LARGE SCALE GENOMIC DNA]</scope>
    <source>
        <strain evidence="11 12">CCMP2467</strain>
    </source>
</reference>
<dbReference type="SMART" id="SM00028">
    <property type="entry name" value="TPR"/>
    <property type="match status" value="3"/>
</dbReference>
<evidence type="ECO:0000256" key="5">
    <source>
        <dbReference type="ARBA" id="ARBA00023110"/>
    </source>
</evidence>